<evidence type="ECO:0000259" key="1">
    <source>
        <dbReference type="Pfam" id="PF01575"/>
    </source>
</evidence>
<dbReference type="PANTHER" id="PTHR43841:SF3">
    <property type="entry name" value="(3R)-HYDROXYACYL-ACP DEHYDRATASE SUBUNIT HADB"/>
    <property type="match status" value="1"/>
</dbReference>
<dbReference type="Gene3D" id="3.10.129.10">
    <property type="entry name" value="Hotdog Thioesterase"/>
    <property type="match status" value="1"/>
</dbReference>
<accession>Q1N5D0</accession>
<dbReference type="InterPro" id="IPR002539">
    <property type="entry name" value="MaoC-like_dom"/>
</dbReference>
<evidence type="ECO:0000313" key="3">
    <source>
        <dbReference type="Proteomes" id="UP000004263"/>
    </source>
</evidence>
<sequence>MDATTLKHAPSIPSLYWSALFKGKEKKSLENKDLSQCLGLAIRLNDNVIETQHLYKFQSFVGLQESNHIPVAYLQLLSFRLQLKLLLDKRLPFPVMGLVHLSSKMDTLKTIHHQKSIDFVSSVESIEHTDKGICTCILTQAYQNDRLVWQSFNDYLYRTPQPKKQPQSGHNNKNGNSEFVKTEANWEVPANLGRRYAALTGDANPIHLCALSAKLFGFKRAIAHGMCMGLLAVYRCTQSENIKSLSLTFKKPVYLPNKVALKANLTDEKSQSFSLLDTNGITKLEGHWHQ</sequence>
<dbReference type="InterPro" id="IPR029069">
    <property type="entry name" value="HotDog_dom_sf"/>
</dbReference>
<dbReference type="Proteomes" id="UP000004263">
    <property type="component" value="Unassembled WGS sequence"/>
</dbReference>
<dbReference type="Pfam" id="PF01575">
    <property type="entry name" value="MaoC_dehydratas"/>
    <property type="match status" value="1"/>
</dbReference>
<evidence type="ECO:0000313" key="2">
    <source>
        <dbReference type="EMBL" id="EAT13172.1"/>
    </source>
</evidence>
<dbReference type="CDD" id="cd03441">
    <property type="entry name" value="R_hydratase_like"/>
    <property type="match status" value="1"/>
</dbReference>
<proteinExistence type="predicted"/>
<dbReference type="PANTHER" id="PTHR43841">
    <property type="entry name" value="3-HYDROXYACYL-THIOESTER DEHYDRATASE HTDX-RELATED"/>
    <property type="match status" value="1"/>
</dbReference>
<dbReference type="SUPFAM" id="SSF54637">
    <property type="entry name" value="Thioesterase/thiol ester dehydrase-isomerase"/>
    <property type="match status" value="1"/>
</dbReference>
<dbReference type="AlphaFoldDB" id="Q1N5D0"/>
<name>Q1N5D0_9GAMM</name>
<keyword evidence="3" id="KW-1185">Reference proteome</keyword>
<dbReference type="HOGENOM" id="CLU_056696_0_0_6"/>
<reference evidence="2 3" key="1">
    <citation type="submission" date="2006-03" db="EMBL/GenBank/DDBJ databases">
        <authorList>
            <person name="Pinhassi J."/>
            <person name="Pedros-Alio C."/>
            <person name="Ferriera S."/>
            <person name="Johnson J."/>
            <person name="Kravitz S."/>
            <person name="Halpern A."/>
            <person name="Remington K."/>
            <person name="Beeson K."/>
            <person name="Tran B."/>
            <person name="Rogers Y.-H."/>
            <person name="Friedman R."/>
            <person name="Venter J.C."/>
        </authorList>
    </citation>
    <scope>NUCLEOTIDE SEQUENCE [LARGE SCALE GENOMIC DNA]</scope>
    <source>
        <strain evidence="2 3">RED65</strain>
    </source>
</reference>
<organism evidence="2 3">
    <name type="scientific">Bermanella marisrubri</name>
    <dbReference type="NCBI Taxonomy" id="207949"/>
    <lineage>
        <taxon>Bacteria</taxon>
        <taxon>Pseudomonadati</taxon>
        <taxon>Pseudomonadota</taxon>
        <taxon>Gammaproteobacteria</taxon>
        <taxon>Oceanospirillales</taxon>
        <taxon>Oceanospirillaceae</taxon>
        <taxon>Bermanella</taxon>
    </lineage>
</organism>
<gene>
    <name evidence="2" type="ORF">RED65_00390</name>
</gene>
<feature type="domain" description="MaoC-like" evidence="1">
    <location>
        <begin position="192"/>
        <end position="269"/>
    </location>
</feature>
<dbReference type="OrthoDB" id="9774179at2"/>
<dbReference type="EMBL" id="AAQH01000002">
    <property type="protein sequence ID" value="EAT13172.1"/>
    <property type="molecule type" value="Genomic_DNA"/>
</dbReference>
<comment type="caution">
    <text evidence="2">The sequence shown here is derived from an EMBL/GenBank/DDBJ whole genome shotgun (WGS) entry which is preliminary data.</text>
</comment>
<protein>
    <recommendedName>
        <fullName evidence="1">MaoC-like domain-containing protein</fullName>
    </recommendedName>
</protein>
<dbReference type="STRING" id="207949.RED65_00390"/>
<dbReference type="RefSeq" id="WP_007017558.1">
    <property type="nucleotide sequence ID" value="NZ_CH724114.1"/>
</dbReference>